<organism evidence="5">
    <name type="scientific">Oppiella nova</name>
    <dbReference type="NCBI Taxonomy" id="334625"/>
    <lineage>
        <taxon>Eukaryota</taxon>
        <taxon>Metazoa</taxon>
        <taxon>Ecdysozoa</taxon>
        <taxon>Arthropoda</taxon>
        <taxon>Chelicerata</taxon>
        <taxon>Arachnida</taxon>
        <taxon>Acari</taxon>
        <taxon>Acariformes</taxon>
        <taxon>Sarcoptiformes</taxon>
        <taxon>Oribatida</taxon>
        <taxon>Brachypylina</taxon>
        <taxon>Oppioidea</taxon>
        <taxon>Oppiidae</taxon>
        <taxon>Oppiella</taxon>
    </lineage>
</organism>
<dbReference type="PANTHER" id="PTHR13280:SF17">
    <property type="entry name" value="KRUEPPEL TARGET AT 95D, ISOFORM A"/>
    <property type="match status" value="1"/>
</dbReference>
<dbReference type="InterPro" id="IPR019381">
    <property type="entry name" value="PACS1/2_C"/>
</dbReference>
<feature type="compositionally biased region" description="Acidic residues" evidence="3">
    <location>
        <begin position="328"/>
        <end position="346"/>
    </location>
</feature>
<feature type="compositionally biased region" description="Polar residues" evidence="3">
    <location>
        <begin position="183"/>
        <end position="194"/>
    </location>
</feature>
<evidence type="ECO:0000313" key="6">
    <source>
        <dbReference type="Proteomes" id="UP000728032"/>
    </source>
</evidence>
<feature type="domain" description="Phosphofurin acidic cluster sorting protein 1/2 N-terminal C2" evidence="4">
    <location>
        <begin position="24"/>
        <end position="189"/>
    </location>
</feature>
<feature type="region of interest" description="Disordered" evidence="3">
    <location>
        <begin position="378"/>
        <end position="433"/>
    </location>
</feature>
<dbReference type="OrthoDB" id="28829at2759"/>
<evidence type="ECO:0000259" key="4">
    <source>
        <dbReference type="Pfam" id="PF25332"/>
    </source>
</evidence>
<dbReference type="GO" id="GO:0072659">
    <property type="term" value="P:protein localization to plasma membrane"/>
    <property type="evidence" value="ECO:0007669"/>
    <property type="project" value="TreeGrafter"/>
</dbReference>
<comment type="similarity">
    <text evidence="1">Belongs to the PACS family.</text>
</comment>
<feature type="compositionally biased region" description="Basic and acidic residues" evidence="3">
    <location>
        <begin position="240"/>
        <end position="254"/>
    </location>
</feature>
<dbReference type="InterPro" id="IPR057541">
    <property type="entry name" value="PACS1/2_N"/>
</dbReference>
<feature type="compositionally biased region" description="Basic and acidic residues" evidence="3">
    <location>
        <begin position="406"/>
        <end position="424"/>
    </location>
</feature>
<feature type="compositionally biased region" description="Polar residues" evidence="3">
    <location>
        <begin position="391"/>
        <end position="405"/>
    </location>
</feature>
<keyword evidence="6" id="KW-1185">Reference proteome</keyword>
<accession>A0A7R9QHB4</accession>
<feature type="region of interest" description="Disordered" evidence="3">
    <location>
        <begin position="183"/>
        <end position="280"/>
    </location>
</feature>
<dbReference type="AlphaFoldDB" id="A0A7R9QHB4"/>
<gene>
    <name evidence="5" type="ORF">ONB1V03_LOCUS5362</name>
</gene>
<dbReference type="EMBL" id="OC916961">
    <property type="protein sequence ID" value="CAD7645734.1"/>
    <property type="molecule type" value="Genomic_DNA"/>
</dbReference>
<feature type="compositionally biased region" description="Polar residues" evidence="3">
    <location>
        <begin position="264"/>
        <end position="275"/>
    </location>
</feature>
<feature type="compositionally biased region" description="Acidic residues" evidence="3">
    <location>
        <begin position="211"/>
        <end position="231"/>
    </location>
</feature>
<evidence type="ECO:0000256" key="2">
    <source>
        <dbReference type="ARBA" id="ARBA00022553"/>
    </source>
</evidence>
<name>A0A7R9QHB4_9ACAR</name>
<feature type="region of interest" description="Disordered" evidence="3">
    <location>
        <begin position="317"/>
        <end position="346"/>
    </location>
</feature>
<protein>
    <recommendedName>
        <fullName evidence="4">Phosphofurin acidic cluster sorting protein 1/2 N-terminal C2 domain-containing protein</fullName>
    </recommendedName>
</protein>
<reference evidence="5" key="1">
    <citation type="submission" date="2020-11" db="EMBL/GenBank/DDBJ databases">
        <authorList>
            <person name="Tran Van P."/>
        </authorList>
    </citation>
    <scope>NUCLEOTIDE SEQUENCE</scope>
</reference>
<evidence type="ECO:0000313" key="5">
    <source>
        <dbReference type="EMBL" id="CAD7645734.1"/>
    </source>
</evidence>
<evidence type="ECO:0000256" key="3">
    <source>
        <dbReference type="SAM" id="MobiDB-lite"/>
    </source>
</evidence>
<dbReference type="Pfam" id="PF25332">
    <property type="entry name" value="C2_PACS_N"/>
    <property type="match status" value="1"/>
</dbReference>
<keyword evidence="2" id="KW-0597">Phosphoprotein</keyword>
<sequence length="433" mass="48700">MTDKTDKSGGKPATAGAVWPNRPVPMKLFGGWEVDKTPSNCIPRLCSLNITRLVLCKPLGPDVTTIMIAVKMQSSKRTLRSNEIKVENVMESSAGAVELDLSFSLQYPHFLKRNGNQLQIIIQRRKRYKNRAILGFKTLAFGLINMAEVLQRSTNIEKELELIANSKELGKNETIARISISSLRSQPVDTSSNGRPMKVPLDHSLDRSAEVDSDEEDFSSGEENSDSETAEEPSAGPHSSNRERVNQWRRQVDPRKHRKLFTSREASGSDPNAQQRNDRNLKQKFIALLKKFRLPDSEQFDTEEQYQAAIEQQLMASEELQNSREIDEFFEEEDIDDLSDSGQDFDDISISSIPKPSLKPFFSSCSLIGPDADAEIYNGDESKKRVECDSQENSGPEQTPDTSDTSLKHTPNEGKGSVEKEKKSKLFKTLFHK</sequence>
<feature type="compositionally biased region" description="Basic and acidic residues" evidence="3">
    <location>
        <begin position="200"/>
        <end position="210"/>
    </location>
</feature>
<dbReference type="PANTHER" id="PTHR13280">
    <property type="entry name" value="PHOSPHOFURIN ACIDIC CLUSTER SORTING PROTEIN"/>
    <property type="match status" value="1"/>
</dbReference>
<proteinExistence type="inferred from homology"/>
<dbReference type="Proteomes" id="UP000728032">
    <property type="component" value="Unassembled WGS sequence"/>
</dbReference>
<evidence type="ECO:0000256" key="1">
    <source>
        <dbReference type="ARBA" id="ARBA00008590"/>
    </source>
</evidence>
<dbReference type="EMBL" id="CAJPVJ010002136">
    <property type="protein sequence ID" value="CAG2165824.1"/>
    <property type="molecule type" value="Genomic_DNA"/>
</dbReference>